<evidence type="ECO:0000256" key="2">
    <source>
        <dbReference type="ARBA" id="ARBA00022670"/>
    </source>
</evidence>
<dbReference type="InterPro" id="IPR049387">
    <property type="entry name" value="UFSP2-like_2nd"/>
</dbReference>
<protein>
    <recommendedName>
        <fullName evidence="7">Probable Ufm1-specific protease 2</fullName>
    </recommendedName>
</protein>
<dbReference type="SUPFAM" id="SSF54001">
    <property type="entry name" value="Cysteine proteinases"/>
    <property type="match status" value="1"/>
</dbReference>
<dbReference type="FunFam" id="3.90.70.130:FF:000001">
    <property type="entry name" value="Probable Ufm1-specific protease 2"/>
    <property type="match status" value="1"/>
</dbReference>
<dbReference type="Pfam" id="PF20908">
    <property type="entry name" value="UfSP2_N"/>
    <property type="match status" value="1"/>
</dbReference>
<organism evidence="10 11">
    <name type="scientific">Blomia tropicalis</name>
    <name type="common">Mite</name>
    <dbReference type="NCBI Taxonomy" id="40697"/>
    <lineage>
        <taxon>Eukaryota</taxon>
        <taxon>Metazoa</taxon>
        <taxon>Ecdysozoa</taxon>
        <taxon>Arthropoda</taxon>
        <taxon>Chelicerata</taxon>
        <taxon>Arachnida</taxon>
        <taxon>Acari</taxon>
        <taxon>Acariformes</taxon>
        <taxon>Sarcoptiformes</taxon>
        <taxon>Astigmata</taxon>
        <taxon>Glycyphagoidea</taxon>
        <taxon>Echimyopodidae</taxon>
        <taxon>Blomia</taxon>
    </lineage>
</organism>
<accession>A0A9Q0M5P5</accession>
<evidence type="ECO:0000256" key="7">
    <source>
        <dbReference type="ARBA" id="ARBA00073264"/>
    </source>
</evidence>
<evidence type="ECO:0000256" key="1">
    <source>
        <dbReference type="ARBA" id="ARBA00008552"/>
    </source>
</evidence>
<reference evidence="10" key="1">
    <citation type="submission" date="2022-12" db="EMBL/GenBank/DDBJ databases">
        <title>Genome assemblies of Blomia tropicalis.</title>
        <authorList>
            <person name="Cui Y."/>
        </authorList>
    </citation>
    <scope>NUCLEOTIDE SEQUENCE</scope>
    <source>
        <tissue evidence="10">Adult mites</tissue>
    </source>
</reference>
<keyword evidence="2" id="KW-0645">Protease</keyword>
<dbReference type="PANTHER" id="PTHR48153">
    <property type="entry name" value="UFM1-SPECIFIC PROTEASE 2"/>
    <property type="match status" value="1"/>
</dbReference>
<dbReference type="GO" id="GO:0071567">
    <property type="term" value="F:deUFMylase activity"/>
    <property type="evidence" value="ECO:0007669"/>
    <property type="project" value="TreeGrafter"/>
</dbReference>
<dbReference type="EMBL" id="JAPWDV010000003">
    <property type="protein sequence ID" value="KAJ6218502.1"/>
    <property type="molecule type" value="Genomic_DNA"/>
</dbReference>
<dbReference type="OMA" id="IGSQEVC"/>
<feature type="domain" description="UFSP1/2/DUB catalytic" evidence="8">
    <location>
        <begin position="395"/>
        <end position="577"/>
    </location>
</feature>
<dbReference type="GO" id="GO:0006508">
    <property type="term" value="P:proteolysis"/>
    <property type="evidence" value="ECO:0007669"/>
    <property type="project" value="UniProtKB-KW"/>
</dbReference>
<sequence length="585" mass="65997">MSGKTFNIVNTLESRLKYGAKNTKDASFPTSGIVFGFNITGPNNESFCMGSVSNENDIPFGQTMLGAFFAGDSFDNERIIDYCSSLAKNKKSGKFVVLQYDNSEQEKLSCYDIKSKTLVEGKFQTVDYNLALNNLVTISLSSTFRFKCNYYKEKFIDDLESYLQETNESLSSATFPLNDSGIEISDETEGLMVEDLYNQIEQFEELADVQIPANMKKKMIEKLQRKLRTNRELLEFTFEVEESKIESNGDSIQLKDGDSIDISFPLKIVYLVPLSSQVSALAKTFMTSLKKILTKLKETIVASIADSNVLPIPQVFSFYDASTYTHPITAIFVNINDDKLFQTQRKEIHQKYIIPMDKPAFKTNMQFGAKSNTDNCLLNVHVGLNSGIKNGTPVTVEGKYLYYHYNQQHMNDSGWGCAYRSLQTIISWFQLHGYINIDRAPSHKQIQEALVEVGDKPANFVGSNKWIGSQEVFCVLNHLYGIESKIIFINSGAELANKARELIQHFQNNGTPIMIGGGVLAHTIIGVHFDESNGNVKYLVLDPHFTGEDDISVIHKKGWVGWKEVSFWDAHSFYNLCLPQKPVTY</sequence>
<proteinExistence type="inferred from homology"/>
<evidence type="ECO:0000259" key="8">
    <source>
        <dbReference type="Pfam" id="PF07910"/>
    </source>
</evidence>
<keyword evidence="3" id="KW-0833">Ubl conjugation pathway</keyword>
<keyword evidence="11" id="KW-1185">Reference proteome</keyword>
<feature type="domain" description="UFSP2 second" evidence="9">
    <location>
        <begin position="198"/>
        <end position="367"/>
    </location>
</feature>
<dbReference type="InterPro" id="IPR038765">
    <property type="entry name" value="Papain-like_cys_pep_sf"/>
</dbReference>
<dbReference type="PANTHER" id="PTHR48153:SF2">
    <property type="entry name" value="UFM1-SPECIFIC PROTEASE 2"/>
    <property type="match status" value="1"/>
</dbReference>
<comment type="function">
    <text evidence="6">Thiol protease which recognizes and hydrolyzes the peptide bond at the C-terminal Gly of UFM1, a ubiquitin-like modifier protein bound to a number of target proteins. Does not hydrolyze SUMO1 or ISG15 ubiquitin-like proteins.</text>
</comment>
<evidence type="ECO:0000313" key="10">
    <source>
        <dbReference type="EMBL" id="KAJ6218502.1"/>
    </source>
</evidence>
<dbReference type="GO" id="GO:0005634">
    <property type="term" value="C:nucleus"/>
    <property type="evidence" value="ECO:0007669"/>
    <property type="project" value="TreeGrafter"/>
</dbReference>
<gene>
    <name evidence="10" type="ORF">RDWZM_009659</name>
</gene>
<dbReference type="AlphaFoldDB" id="A0A9Q0M5P5"/>
<evidence type="ECO:0000313" key="11">
    <source>
        <dbReference type="Proteomes" id="UP001142055"/>
    </source>
</evidence>
<evidence type="ECO:0000256" key="6">
    <source>
        <dbReference type="ARBA" id="ARBA00057559"/>
    </source>
</evidence>
<dbReference type="InterPro" id="IPR012462">
    <property type="entry name" value="UFSP1/2_DUB_cat"/>
</dbReference>
<evidence type="ECO:0000256" key="5">
    <source>
        <dbReference type="ARBA" id="ARBA00022807"/>
    </source>
</evidence>
<dbReference type="Gene3D" id="3.90.70.130">
    <property type="match status" value="1"/>
</dbReference>
<evidence type="ECO:0000259" key="9">
    <source>
        <dbReference type="Pfam" id="PF20908"/>
    </source>
</evidence>
<keyword evidence="5" id="KW-0788">Thiol protease</keyword>
<keyword evidence="4" id="KW-0378">Hydrolase</keyword>
<evidence type="ECO:0000256" key="3">
    <source>
        <dbReference type="ARBA" id="ARBA00022786"/>
    </source>
</evidence>
<comment type="caution">
    <text evidence="10">The sequence shown here is derived from an EMBL/GenBank/DDBJ whole genome shotgun (WGS) entry which is preliminary data.</text>
</comment>
<dbReference type="GO" id="GO:0005783">
    <property type="term" value="C:endoplasmic reticulum"/>
    <property type="evidence" value="ECO:0007669"/>
    <property type="project" value="TreeGrafter"/>
</dbReference>
<comment type="similarity">
    <text evidence="1">Belongs to the peptidase C78 family.</text>
</comment>
<evidence type="ECO:0000256" key="4">
    <source>
        <dbReference type="ARBA" id="ARBA00022801"/>
    </source>
</evidence>
<name>A0A9Q0M5P5_BLOTA</name>
<dbReference type="Proteomes" id="UP001142055">
    <property type="component" value="Chromosome 3"/>
</dbReference>
<dbReference type="Pfam" id="PF07910">
    <property type="entry name" value="Peptidase_C78"/>
    <property type="match status" value="1"/>
</dbReference>